<evidence type="ECO:0000256" key="6">
    <source>
        <dbReference type="RuleBase" id="RU003915"/>
    </source>
</evidence>
<evidence type="ECO:0000256" key="5">
    <source>
        <dbReference type="PROSITE-ProRule" id="PRU00277"/>
    </source>
</evidence>
<feature type="chain" id="PRO_5046646074" description="Peptidyl-prolyl cis-trans isomerase" evidence="7">
    <location>
        <begin position="20"/>
        <end position="237"/>
    </location>
</feature>
<protein>
    <recommendedName>
        <fullName evidence="6">Peptidyl-prolyl cis-trans isomerase</fullName>
        <ecNumber evidence="6">5.2.1.8</ecNumber>
    </recommendedName>
</protein>
<dbReference type="RefSeq" id="WP_341835152.1">
    <property type="nucleotide sequence ID" value="NZ_CP149822.1"/>
</dbReference>
<dbReference type="Gene3D" id="3.10.50.40">
    <property type="match status" value="1"/>
</dbReference>
<feature type="signal peptide" evidence="7">
    <location>
        <begin position="1"/>
        <end position="19"/>
    </location>
</feature>
<evidence type="ECO:0000313" key="10">
    <source>
        <dbReference type="Proteomes" id="UP001485459"/>
    </source>
</evidence>
<dbReference type="SUPFAM" id="SSF54534">
    <property type="entry name" value="FKBP-like"/>
    <property type="match status" value="1"/>
</dbReference>
<dbReference type="PANTHER" id="PTHR43811">
    <property type="entry name" value="FKBP-TYPE PEPTIDYL-PROLYL CIS-TRANS ISOMERASE FKPA"/>
    <property type="match status" value="1"/>
</dbReference>
<dbReference type="Pfam" id="PF00254">
    <property type="entry name" value="FKBP_C"/>
    <property type="match status" value="1"/>
</dbReference>
<keyword evidence="7" id="KW-0732">Signal</keyword>
<sequence length="237" mass="25587">MISRKSLFICLLGLMSVQAAYSQKKKKKGPVVPPPPALVTTLDSVSYTIGNDMGEMLKKQGLDSLNLPLLFKAIEDLYKGDSAMITTEKGMSVVSAYLQKIKAEKAAKAKAAGDKFLTDNKTKEGINTTASGLQYQVLVNGTGPKPTLQDKVKVHYTGTLIDGTVFDSSVERGEPIVLPITGVIKGWTEALQLMPVGSKWKLFIPSDLAYGERQAGAKIAPNSALIFEVQLLEIVKE</sequence>
<dbReference type="InterPro" id="IPR001179">
    <property type="entry name" value="PPIase_FKBP_dom"/>
</dbReference>
<gene>
    <name evidence="9" type="ORF">WJU16_19855</name>
</gene>
<dbReference type="Gene3D" id="1.10.287.460">
    <property type="entry name" value="Peptidyl-prolyl cis-trans isomerase, FKBP-type, N-terminal domain"/>
    <property type="match status" value="1"/>
</dbReference>
<evidence type="ECO:0000256" key="3">
    <source>
        <dbReference type="ARBA" id="ARBA00023110"/>
    </source>
</evidence>
<evidence type="ECO:0000256" key="4">
    <source>
        <dbReference type="ARBA" id="ARBA00023235"/>
    </source>
</evidence>
<dbReference type="NCBIfam" id="NF008602">
    <property type="entry name" value="PRK11570.1"/>
    <property type="match status" value="1"/>
</dbReference>
<evidence type="ECO:0000313" key="9">
    <source>
        <dbReference type="EMBL" id="WZN40226.1"/>
    </source>
</evidence>
<keyword evidence="10" id="KW-1185">Reference proteome</keyword>
<keyword evidence="3 5" id="KW-0697">Rotamase</keyword>
<dbReference type="EC" id="5.2.1.8" evidence="6"/>
<dbReference type="InterPro" id="IPR000774">
    <property type="entry name" value="PPIase_FKBP_N"/>
</dbReference>
<dbReference type="PROSITE" id="PS50059">
    <property type="entry name" value="FKBP_PPIASE"/>
    <property type="match status" value="1"/>
</dbReference>
<comment type="catalytic activity">
    <reaction evidence="1 5 6">
        <text>[protein]-peptidylproline (omega=180) = [protein]-peptidylproline (omega=0)</text>
        <dbReference type="Rhea" id="RHEA:16237"/>
        <dbReference type="Rhea" id="RHEA-COMP:10747"/>
        <dbReference type="Rhea" id="RHEA-COMP:10748"/>
        <dbReference type="ChEBI" id="CHEBI:83833"/>
        <dbReference type="ChEBI" id="CHEBI:83834"/>
        <dbReference type="EC" id="5.2.1.8"/>
    </reaction>
</comment>
<dbReference type="GO" id="GO:0003755">
    <property type="term" value="F:peptidyl-prolyl cis-trans isomerase activity"/>
    <property type="evidence" value="ECO:0007669"/>
    <property type="project" value="UniProtKB-EC"/>
</dbReference>
<dbReference type="InterPro" id="IPR046357">
    <property type="entry name" value="PPIase_dom_sf"/>
</dbReference>
<dbReference type="Proteomes" id="UP001485459">
    <property type="component" value="Chromosome"/>
</dbReference>
<comment type="similarity">
    <text evidence="2 6">Belongs to the FKBP-type PPIase family.</text>
</comment>
<evidence type="ECO:0000256" key="1">
    <source>
        <dbReference type="ARBA" id="ARBA00000971"/>
    </source>
</evidence>
<accession>A0ABZ2YMT9</accession>
<organism evidence="9 10">
    <name type="scientific">Chitinophaga pollutisoli</name>
    <dbReference type="NCBI Taxonomy" id="3133966"/>
    <lineage>
        <taxon>Bacteria</taxon>
        <taxon>Pseudomonadati</taxon>
        <taxon>Bacteroidota</taxon>
        <taxon>Chitinophagia</taxon>
        <taxon>Chitinophagales</taxon>
        <taxon>Chitinophagaceae</taxon>
        <taxon>Chitinophaga</taxon>
    </lineage>
</organism>
<proteinExistence type="inferred from homology"/>
<dbReference type="Pfam" id="PF01346">
    <property type="entry name" value="FKBP_N"/>
    <property type="match status" value="1"/>
</dbReference>
<evidence type="ECO:0000256" key="7">
    <source>
        <dbReference type="SAM" id="SignalP"/>
    </source>
</evidence>
<dbReference type="InterPro" id="IPR036944">
    <property type="entry name" value="PPIase_FKBP_N_sf"/>
</dbReference>
<dbReference type="PANTHER" id="PTHR43811:SF19">
    <property type="entry name" value="39 KDA FK506-BINDING NUCLEAR PROTEIN"/>
    <property type="match status" value="1"/>
</dbReference>
<reference evidence="10" key="1">
    <citation type="submission" date="2024-03" db="EMBL/GenBank/DDBJ databases">
        <title>Chitinophaga horti sp. nov., isolated from garden soil.</title>
        <authorList>
            <person name="Lee D.S."/>
            <person name="Han D.M."/>
            <person name="Baek J.H."/>
            <person name="Choi D.G."/>
            <person name="Jeon J.H."/>
            <person name="Jeon C.O."/>
        </authorList>
    </citation>
    <scope>NUCLEOTIDE SEQUENCE [LARGE SCALE GENOMIC DNA]</scope>
    <source>
        <strain evidence="10">GPA1</strain>
    </source>
</reference>
<feature type="domain" description="PPIase FKBP-type" evidence="8">
    <location>
        <begin position="149"/>
        <end position="235"/>
    </location>
</feature>
<evidence type="ECO:0000259" key="8">
    <source>
        <dbReference type="PROSITE" id="PS50059"/>
    </source>
</evidence>
<evidence type="ECO:0000256" key="2">
    <source>
        <dbReference type="ARBA" id="ARBA00006577"/>
    </source>
</evidence>
<keyword evidence="4 5" id="KW-0413">Isomerase</keyword>
<dbReference type="EMBL" id="CP149822">
    <property type="protein sequence ID" value="WZN40226.1"/>
    <property type="molecule type" value="Genomic_DNA"/>
</dbReference>
<name>A0ABZ2YMT9_9BACT</name>